<dbReference type="InterPro" id="IPR049166">
    <property type="entry name" value="GH39_cat"/>
</dbReference>
<sequence length="543" mass="62863">MKKQFFMLTAVLLMCQGIIAQIIDVTGKTESFTHYWSVGVGAGRANEGLRAGWLEHLKLVKEECGFQYVRMHGLFCDDMFVYFEKPDGQVIYNWQYVDEVYDRMLELGVRPFVELSFFPKDIAAENSKTQMWYRNNVSFDRKKIDKWHDLVKAFTQHVVDRYGIDEVSTWYFEVWNEPNLTGLGGFFHGTKSDYFLMYKESVNAIKSVDKRLKVGGPATSNFVPDDRHKGEILDHKKSVFYSQDVINTKQWKGVWIEDFLRFCEKENLPVDFISTHPYPTDYALDPETGRSKDAIRYVHSLYDDIHWLRNQLAMSKYPNAEIHLTEWSTSPNSRDCMHDHLPPAAFIIKANLDCLGLANSLMYWTFTDVFEEKGGGEELFHGGFGMINFQGIVKPSFHAYRMLHQLGDEKIYYKDPLFVSRSTKTGKISALAFNYPKEYESHVPGASDISDYYKASAKQLKITLKGLKPHTVFQLDLLDTDHGNIMAAYNAMGRPHSPNHEQTEWLRQQGRATLKFMMRADEHGELTINRELAPWACLLIKEI</sequence>
<organism evidence="7 8">
    <name type="scientific">Bacteroides reticulotermitis</name>
    <dbReference type="NCBI Taxonomy" id="1133319"/>
    <lineage>
        <taxon>Bacteria</taxon>
        <taxon>Pseudomonadati</taxon>
        <taxon>Bacteroidota</taxon>
        <taxon>Bacteroidia</taxon>
        <taxon>Bacteroidales</taxon>
        <taxon>Bacteroidaceae</taxon>
        <taxon>Bacteroides</taxon>
    </lineage>
</organism>
<evidence type="ECO:0000256" key="5">
    <source>
        <dbReference type="SAM" id="SignalP"/>
    </source>
</evidence>
<dbReference type="InterPro" id="IPR051923">
    <property type="entry name" value="Glycosyl_Hydrolase_39"/>
</dbReference>
<dbReference type="GO" id="GO:0005975">
    <property type="term" value="P:carbohydrate metabolic process"/>
    <property type="evidence" value="ECO:0007669"/>
    <property type="project" value="InterPro"/>
</dbReference>
<keyword evidence="8" id="KW-1185">Reference proteome</keyword>
<keyword evidence="5" id="KW-0732">Signal</keyword>
<dbReference type="Pfam" id="PF01229">
    <property type="entry name" value="Glyco_hydro_39"/>
    <property type="match status" value="1"/>
</dbReference>
<evidence type="ECO:0000256" key="4">
    <source>
        <dbReference type="PIRSR" id="PIRSR600514-1"/>
    </source>
</evidence>
<dbReference type="PANTHER" id="PTHR12631:SF10">
    <property type="entry name" value="BETA-XYLOSIDASE-LIKE PROTEIN-RELATED"/>
    <property type="match status" value="1"/>
</dbReference>
<dbReference type="SUPFAM" id="SSF51445">
    <property type="entry name" value="(Trans)glycosidases"/>
    <property type="match status" value="1"/>
</dbReference>
<evidence type="ECO:0000313" key="7">
    <source>
        <dbReference type="EMBL" id="MBB4043387.1"/>
    </source>
</evidence>
<accession>A0A840CTM0</accession>
<comment type="similarity">
    <text evidence="1">Belongs to the glycosyl hydrolase 39 family.</text>
</comment>
<proteinExistence type="inferred from homology"/>
<dbReference type="InterPro" id="IPR049165">
    <property type="entry name" value="GH39_as"/>
</dbReference>
<dbReference type="Proteomes" id="UP000560658">
    <property type="component" value="Unassembled WGS sequence"/>
</dbReference>
<dbReference type="EC" id="3.2.1.37" evidence="7"/>
<keyword evidence="3 7" id="KW-0326">Glycosidase</keyword>
<gene>
    <name evidence="7" type="ORF">GGR06_001154</name>
</gene>
<dbReference type="PRINTS" id="PR00745">
    <property type="entry name" value="GLHYDRLASE39"/>
</dbReference>
<evidence type="ECO:0000256" key="1">
    <source>
        <dbReference type="ARBA" id="ARBA00008875"/>
    </source>
</evidence>
<dbReference type="AlphaFoldDB" id="A0A840CTM0"/>
<dbReference type="Gene3D" id="3.20.20.80">
    <property type="entry name" value="Glycosidases"/>
    <property type="match status" value="1"/>
</dbReference>
<protein>
    <submittedName>
        <fullName evidence="7">Xylan 1,4-beta-xylosidase</fullName>
        <ecNumber evidence="7">3.2.1.37</ecNumber>
    </submittedName>
</protein>
<evidence type="ECO:0000256" key="3">
    <source>
        <dbReference type="ARBA" id="ARBA00023295"/>
    </source>
</evidence>
<dbReference type="PROSITE" id="PS01027">
    <property type="entry name" value="GLYCOSYL_HYDROL_F39"/>
    <property type="match status" value="1"/>
</dbReference>
<dbReference type="GO" id="GO:0009044">
    <property type="term" value="F:xylan 1,4-beta-xylosidase activity"/>
    <property type="evidence" value="ECO:0007669"/>
    <property type="project" value="UniProtKB-EC"/>
</dbReference>
<feature type="chain" id="PRO_5032520450" evidence="5">
    <location>
        <begin position="21"/>
        <end position="543"/>
    </location>
</feature>
<reference evidence="7" key="1">
    <citation type="submission" date="2020-08" db="EMBL/GenBank/DDBJ databases">
        <title>Genomic Encyclopedia of Type Strains, Phase IV (KMG-IV): sequencing the most valuable type-strain genomes for metagenomic binning, comparative biology and taxonomic classification.</title>
        <authorList>
            <person name="Goeker M."/>
        </authorList>
    </citation>
    <scope>NUCLEOTIDE SEQUENCE [LARGE SCALE GENOMIC DNA]</scope>
    <source>
        <strain evidence="7">DSM 105720</strain>
    </source>
</reference>
<comment type="caution">
    <text evidence="7">The sequence shown here is derived from an EMBL/GenBank/DDBJ whole genome shotgun (WGS) entry which is preliminary data.</text>
</comment>
<dbReference type="PANTHER" id="PTHR12631">
    <property type="entry name" value="ALPHA-L-IDURONIDASE"/>
    <property type="match status" value="1"/>
</dbReference>
<evidence type="ECO:0000313" key="8">
    <source>
        <dbReference type="Proteomes" id="UP000560658"/>
    </source>
</evidence>
<evidence type="ECO:0000256" key="2">
    <source>
        <dbReference type="ARBA" id="ARBA00022801"/>
    </source>
</evidence>
<name>A0A840CTM0_9BACE</name>
<dbReference type="InterPro" id="IPR017853">
    <property type="entry name" value="GH"/>
</dbReference>
<keyword evidence="2 7" id="KW-0378">Hydrolase</keyword>
<feature type="signal peptide" evidence="5">
    <location>
        <begin position="1"/>
        <end position="20"/>
    </location>
</feature>
<dbReference type="InterPro" id="IPR000514">
    <property type="entry name" value="Glyco_hydro_39"/>
</dbReference>
<feature type="domain" description="Glycosyl hydrolases family 39 N-terminal catalytic" evidence="6">
    <location>
        <begin position="28"/>
        <end position="510"/>
    </location>
</feature>
<dbReference type="EMBL" id="JACIER010000003">
    <property type="protein sequence ID" value="MBB4043387.1"/>
    <property type="molecule type" value="Genomic_DNA"/>
</dbReference>
<dbReference type="Gene3D" id="2.60.40.1500">
    <property type="entry name" value="Glycosyl hydrolase domain, family 39"/>
    <property type="match status" value="1"/>
</dbReference>
<evidence type="ECO:0000259" key="6">
    <source>
        <dbReference type="Pfam" id="PF01229"/>
    </source>
</evidence>
<dbReference type="SUPFAM" id="SSF51011">
    <property type="entry name" value="Glycosyl hydrolase domain"/>
    <property type="match status" value="1"/>
</dbReference>
<dbReference type="RefSeq" id="WP_183208002.1">
    <property type="nucleotide sequence ID" value="NZ_JACIER010000003.1"/>
</dbReference>
<feature type="active site" description="Proton donor" evidence="4">
    <location>
        <position position="177"/>
    </location>
</feature>